<keyword evidence="2" id="KW-1185">Reference proteome</keyword>
<dbReference type="AlphaFoldDB" id="A0A4Q7N4C8"/>
<name>A0A4Q7N4C8_9BACT</name>
<accession>A0A4Q7N4C8</accession>
<sequence length="363" mass="40719">MLSGTDYYPFGMAMRVGGDNKYKFGFNGQEMSNEIKGEGNSYTAEFWEYDPRIGRRWNLDPRPVMGYSPYSAYTNNPIVFSDPYGDNSVVGATGTHKVEIDEKTNKLGFYEAGKDYFLSGTKTKVPIKAGQLRSFTNELGTFSARWTQITDNFIGFEGYKNDDGLTYEQAFNKFWSSWDTKLALWLKNFGEAGLRSYEADPVAHNLKVSTSLLMMGSSSIVMEAMPLSFSTKATTKLDDMSALGTLTFAPKRADLAFGLLDDLHSFSATTGFANYRQFSTGAFNKAEIQAAIMNPNNNLHFNLEGFKNWKYLKYAQNPVGPSPVLGNVTNWEMYLIKNTPGVIDRTTFYKKINGAYQIAPKPR</sequence>
<dbReference type="Proteomes" id="UP000293874">
    <property type="component" value="Unassembled WGS sequence"/>
</dbReference>
<protein>
    <submittedName>
        <fullName evidence="1">RHS repeat-associated protein</fullName>
    </submittedName>
</protein>
<dbReference type="RefSeq" id="WP_158644072.1">
    <property type="nucleotide sequence ID" value="NZ_CP042431.1"/>
</dbReference>
<dbReference type="EMBL" id="SGXA01000001">
    <property type="protein sequence ID" value="RZS75862.1"/>
    <property type="molecule type" value="Genomic_DNA"/>
</dbReference>
<proteinExistence type="predicted"/>
<gene>
    <name evidence="1" type="ORF">EV199_1737</name>
</gene>
<dbReference type="Gene3D" id="2.180.10.10">
    <property type="entry name" value="RHS repeat-associated core"/>
    <property type="match status" value="1"/>
</dbReference>
<evidence type="ECO:0000313" key="1">
    <source>
        <dbReference type="EMBL" id="RZS75862.1"/>
    </source>
</evidence>
<organism evidence="1 2">
    <name type="scientific">Pseudobacter ginsenosidimutans</name>
    <dbReference type="NCBI Taxonomy" id="661488"/>
    <lineage>
        <taxon>Bacteria</taxon>
        <taxon>Pseudomonadati</taxon>
        <taxon>Bacteroidota</taxon>
        <taxon>Chitinophagia</taxon>
        <taxon>Chitinophagales</taxon>
        <taxon>Chitinophagaceae</taxon>
        <taxon>Pseudobacter</taxon>
    </lineage>
</organism>
<dbReference type="OrthoDB" id="677980at2"/>
<reference evidence="1 2" key="1">
    <citation type="submission" date="2019-02" db="EMBL/GenBank/DDBJ databases">
        <title>Genomic Encyclopedia of Type Strains, Phase IV (KMG-IV): sequencing the most valuable type-strain genomes for metagenomic binning, comparative biology and taxonomic classification.</title>
        <authorList>
            <person name="Goeker M."/>
        </authorList>
    </citation>
    <scope>NUCLEOTIDE SEQUENCE [LARGE SCALE GENOMIC DNA]</scope>
    <source>
        <strain evidence="1 2">DSM 18116</strain>
    </source>
</reference>
<comment type="caution">
    <text evidence="1">The sequence shown here is derived from an EMBL/GenBank/DDBJ whole genome shotgun (WGS) entry which is preliminary data.</text>
</comment>
<evidence type="ECO:0000313" key="2">
    <source>
        <dbReference type="Proteomes" id="UP000293874"/>
    </source>
</evidence>